<evidence type="ECO:0000313" key="3">
    <source>
        <dbReference type="Proteomes" id="UP000191612"/>
    </source>
</evidence>
<dbReference type="GO" id="GO:0005506">
    <property type="term" value="F:iron ion binding"/>
    <property type="evidence" value="ECO:0007669"/>
    <property type="project" value="InterPro"/>
</dbReference>
<keyword evidence="1" id="KW-0732">Signal</keyword>
<accession>A0A1V6R7Z2</accession>
<dbReference type="SUPFAM" id="SSF49482">
    <property type="entry name" value="Aromatic compound dioxygenase"/>
    <property type="match status" value="1"/>
</dbReference>
<reference evidence="3" key="1">
    <citation type="journal article" date="2017" name="Nat. Microbiol.">
        <title>Global analysis of biosynthetic gene clusters reveals vast potential of secondary metabolite production in Penicillium species.</title>
        <authorList>
            <person name="Nielsen J.C."/>
            <person name="Grijseels S."/>
            <person name="Prigent S."/>
            <person name="Ji B."/>
            <person name="Dainat J."/>
            <person name="Nielsen K.F."/>
            <person name="Frisvad J.C."/>
            <person name="Workman M."/>
            <person name="Nielsen J."/>
        </authorList>
    </citation>
    <scope>NUCLEOTIDE SEQUENCE [LARGE SCALE GENOMIC DNA]</scope>
    <source>
        <strain evidence="3">IBT 29525</strain>
    </source>
</reference>
<evidence type="ECO:0008006" key="4">
    <source>
        <dbReference type="Google" id="ProtNLM"/>
    </source>
</evidence>
<dbReference type="STRING" id="60172.A0A1V6R7Z2"/>
<dbReference type="AlphaFoldDB" id="A0A1V6R7Z2"/>
<dbReference type="Proteomes" id="UP000191612">
    <property type="component" value="Unassembled WGS sequence"/>
</dbReference>
<organism evidence="2 3">
    <name type="scientific">Penicillium solitum</name>
    <dbReference type="NCBI Taxonomy" id="60172"/>
    <lineage>
        <taxon>Eukaryota</taxon>
        <taxon>Fungi</taxon>
        <taxon>Dikarya</taxon>
        <taxon>Ascomycota</taxon>
        <taxon>Pezizomycotina</taxon>
        <taxon>Eurotiomycetes</taxon>
        <taxon>Eurotiomycetidae</taxon>
        <taxon>Eurotiales</taxon>
        <taxon>Aspergillaceae</taxon>
        <taxon>Penicillium</taxon>
    </lineage>
</organism>
<keyword evidence="3" id="KW-1185">Reference proteome</keyword>
<comment type="caution">
    <text evidence="2">The sequence shown here is derived from an EMBL/GenBank/DDBJ whole genome shotgun (WGS) entry which is preliminary data.</text>
</comment>
<proteinExistence type="predicted"/>
<evidence type="ECO:0000256" key="1">
    <source>
        <dbReference type="SAM" id="SignalP"/>
    </source>
</evidence>
<dbReference type="InterPro" id="IPR015889">
    <property type="entry name" value="Intradiol_dOase_core"/>
</dbReference>
<gene>
    <name evidence="2" type="ORF">PENSOL_c011G08151</name>
</gene>
<name>A0A1V6R7Z2_9EURO</name>
<dbReference type="EMBL" id="MDYO01000011">
    <property type="protein sequence ID" value="OQD97635.1"/>
    <property type="molecule type" value="Genomic_DNA"/>
</dbReference>
<protein>
    <recommendedName>
        <fullName evidence="4">Intradiol ring-cleavage dioxygenases domain-containing protein</fullName>
    </recommendedName>
</protein>
<evidence type="ECO:0000313" key="2">
    <source>
        <dbReference type="EMBL" id="OQD97635.1"/>
    </source>
</evidence>
<dbReference type="Gene3D" id="2.60.130.10">
    <property type="entry name" value="Aromatic compound dioxygenase"/>
    <property type="match status" value="1"/>
</dbReference>
<dbReference type="CDD" id="cd03457">
    <property type="entry name" value="intradiol_dioxygenase_like"/>
    <property type="match status" value="1"/>
</dbReference>
<feature type="signal peptide" evidence="1">
    <location>
        <begin position="1"/>
        <end position="20"/>
    </location>
</feature>
<sequence length="344" mass="37842">MSFAACFVYLVSLLALVAEAHLPKTLDPAELTTHAEIQNRCASHVAAQKRNQRALRRREISVDVNDRETTYEIHASAPKYDFIKNWTNVLTPETSDGPYFYPQSQTLRQDIREGQPGVPLSLEIGVVDINTCEPMEDVLVDIWHCNATGSYSSFTGLSPNTPFMELYTNASNGGSLNITEGLPDLSWLATDNTTFLRGMWPTNRHGVTSFTTIFPGFYVQRAIHIHAQVHTNWSVVSNGTISHGPIVSTGQIFIDEALEEEIMALEPYASHTQIERVPNDVDGIYTTESMTGAMTLLDTEPLDGVDYRNGVLGYITLGVDPSSIKNGSTVNAAPPVVNLTSRGH</sequence>
<feature type="chain" id="PRO_5013003332" description="Intradiol ring-cleavage dioxygenases domain-containing protein" evidence="1">
    <location>
        <begin position="21"/>
        <end position="344"/>
    </location>
</feature>
<dbReference type="GO" id="GO:0016702">
    <property type="term" value="F:oxidoreductase activity, acting on single donors with incorporation of molecular oxygen, incorporation of two atoms of oxygen"/>
    <property type="evidence" value="ECO:0007669"/>
    <property type="project" value="InterPro"/>
</dbReference>
<dbReference type="PANTHER" id="PTHR34315">
    <property type="match status" value="1"/>
</dbReference>
<dbReference type="PANTHER" id="PTHR34315:SF4">
    <property type="entry name" value="INTRADIOL RING-CLEAVAGE DIOXYGENASES DOMAIN-CONTAINING PROTEIN"/>
    <property type="match status" value="1"/>
</dbReference>